<dbReference type="SUPFAM" id="SSF56601">
    <property type="entry name" value="beta-lactamase/transpeptidase-like"/>
    <property type="match status" value="1"/>
</dbReference>
<feature type="domain" description="STAS" evidence="8">
    <location>
        <begin position="332"/>
        <end position="394"/>
    </location>
</feature>
<evidence type="ECO:0000259" key="8">
    <source>
        <dbReference type="PROSITE" id="PS50801"/>
    </source>
</evidence>
<dbReference type="SUPFAM" id="SSF52091">
    <property type="entry name" value="SpoIIaa-like"/>
    <property type="match status" value="1"/>
</dbReference>
<evidence type="ECO:0000256" key="5">
    <source>
        <dbReference type="ARBA" id="ARBA00049534"/>
    </source>
</evidence>
<dbReference type="EMBL" id="VCQV01000031">
    <property type="protein sequence ID" value="TWP34111.1"/>
    <property type="molecule type" value="Genomic_DNA"/>
</dbReference>
<dbReference type="Proteomes" id="UP000320244">
    <property type="component" value="Unassembled WGS sequence"/>
</dbReference>
<feature type="binding site" evidence="7">
    <location>
        <position position="63"/>
    </location>
    <ligand>
        <name>substrate</name>
    </ligand>
</feature>
<dbReference type="Gene3D" id="3.40.710.10">
    <property type="entry name" value="DD-peptidase/beta-lactamase superfamily"/>
    <property type="match status" value="1"/>
</dbReference>
<reference evidence="9 10" key="2">
    <citation type="submission" date="2019-08" db="EMBL/GenBank/DDBJ databases">
        <title>Jejuicoccus antrihumi gen. nov., sp. nov., a new member of the family Dermacoccaceae isolated from a cave.</title>
        <authorList>
            <person name="Schumann P."/>
            <person name="Kim I.S."/>
        </authorList>
    </citation>
    <scope>NUCLEOTIDE SEQUENCE [LARGE SCALE GENOMIC DNA]</scope>
    <source>
        <strain evidence="9 10">C5-26</strain>
    </source>
</reference>
<dbReference type="GO" id="GO:0006543">
    <property type="term" value="P:L-glutamine catabolic process"/>
    <property type="evidence" value="ECO:0007669"/>
    <property type="project" value="TreeGrafter"/>
</dbReference>
<feature type="binding site" evidence="7">
    <location>
        <position position="156"/>
    </location>
    <ligand>
        <name>substrate</name>
    </ligand>
</feature>
<sequence>MDLVTSELAQIHQGAAQIRDGEVSTYLPQLAAADPELFGLAVVSMAGNVYRAGDAAAPFTIQSVSKPFVFALTLAELGLDTVLRNVGAEPSGEAFNAISLEVGTGRPDNPMVNAGAIVTSSLVPGDREEKWGRIRHTLSAFAGRTLEMDEDVCATERAGGDRNRALAYLMRSAGSLVSDADDAVEVYFRQCSLVVDCVDLAVMAATLGNGGVNPCTGVQVVPGLVAEHVLTVMATCGMYDYAGEWMLRVGFPAKSGISGCLTASSPAQLGLGAYSPRLDHRGNAVRPVAAARELSQRFDLHLMHDLGLSAPTVFYETDEPDATGGGTTSLRRLQGEIEFAAAETVLAALEDVGRAGTRLVLDLSHVTRLQRLAAAMIDARLAALREEGVSVVVTDRSGRHLLSAVDRSSQDLRAELAARS</sequence>
<reference evidence="9 10" key="1">
    <citation type="submission" date="2019-05" db="EMBL/GenBank/DDBJ databases">
        <authorList>
            <person name="Lee S.D."/>
        </authorList>
    </citation>
    <scope>NUCLEOTIDE SEQUENCE [LARGE SCALE GENOMIC DNA]</scope>
    <source>
        <strain evidence="9 10">C5-26</strain>
    </source>
</reference>
<dbReference type="NCBIfam" id="TIGR03814">
    <property type="entry name" value="Gln_ase"/>
    <property type="match status" value="1"/>
</dbReference>
<evidence type="ECO:0000256" key="2">
    <source>
        <dbReference type="ARBA" id="ARBA00011881"/>
    </source>
</evidence>
<comment type="caution">
    <text evidence="7">Lacks conserved residue(s) required for the propagation of feature annotation.</text>
</comment>
<dbReference type="PANTHER" id="PTHR12544:SF29">
    <property type="entry name" value="GLUTAMINASE"/>
    <property type="match status" value="1"/>
</dbReference>
<feature type="binding site" evidence="7">
    <location>
        <position position="187"/>
    </location>
    <ligand>
        <name>substrate</name>
    </ligand>
</feature>
<name>A0A563DVV0_9MICO</name>
<comment type="caution">
    <text evidence="9">The sequence shown here is derived from an EMBL/GenBank/DDBJ whole genome shotgun (WGS) entry which is preliminary data.</text>
</comment>
<comment type="subunit">
    <text evidence="2 7">Homotetramer.</text>
</comment>
<dbReference type="OrthoDB" id="9788822at2"/>
<gene>
    <name evidence="7 9" type="primary">glsA</name>
    <name evidence="9" type="ORF">FGL98_18565</name>
</gene>
<keyword evidence="10" id="KW-1185">Reference proteome</keyword>
<feature type="binding site" evidence="7">
    <location>
        <position position="163"/>
    </location>
    <ligand>
        <name>substrate</name>
    </ligand>
</feature>
<dbReference type="InterPro" id="IPR036513">
    <property type="entry name" value="STAS_dom_sf"/>
</dbReference>
<dbReference type="EC" id="3.5.1.2" evidence="3 7"/>
<keyword evidence="7" id="KW-0007">Acetylation</keyword>
<dbReference type="Pfam" id="PF04960">
    <property type="entry name" value="Glutaminase"/>
    <property type="match status" value="1"/>
</dbReference>
<evidence type="ECO:0000256" key="3">
    <source>
        <dbReference type="ARBA" id="ARBA00012918"/>
    </source>
</evidence>
<protein>
    <recommendedName>
        <fullName evidence="6 7">Glutaminase</fullName>
        <ecNumber evidence="3 7">3.5.1.2</ecNumber>
    </recommendedName>
</protein>
<proteinExistence type="inferred from homology"/>
<dbReference type="InterPro" id="IPR002645">
    <property type="entry name" value="STAS_dom"/>
</dbReference>
<evidence type="ECO:0000313" key="9">
    <source>
        <dbReference type="EMBL" id="TWP34111.1"/>
    </source>
</evidence>
<evidence type="ECO:0000313" key="10">
    <source>
        <dbReference type="Proteomes" id="UP000320244"/>
    </source>
</evidence>
<evidence type="ECO:0000256" key="6">
    <source>
        <dbReference type="ARBA" id="ARBA00070405"/>
    </source>
</evidence>
<dbReference type="GO" id="GO:0004359">
    <property type="term" value="F:glutaminase activity"/>
    <property type="evidence" value="ECO:0007669"/>
    <property type="project" value="UniProtKB-UniRule"/>
</dbReference>
<accession>A0A563DVV0</accession>
<dbReference type="Pfam" id="PF01740">
    <property type="entry name" value="STAS"/>
    <property type="match status" value="1"/>
</dbReference>
<dbReference type="HAMAP" id="MF_00313">
    <property type="entry name" value="Glutaminase"/>
    <property type="match status" value="1"/>
</dbReference>
<evidence type="ECO:0000256" key="7">
    <source>
        <dbReference type="HAMAP-Rule" id="MF_00313"/>
    </source>
</evidence>
<feature type="binding site" evidence="7">
    <location>
        <position position="239"/>
    </location>
    <ligand>
        <name>substrate</name>
    </ligand>
</feature>
<dbReference type="InterPro" id="IPR012338">
    <property type="entry name" value="Beta-lactam/transpept-like"/>
</dbReference>
<evidence type="ECO:0000256" key="1">
    <source>
        <dbReference type="ARBA" id="ARBA00011076"/>
    </source>
</evidence>
<dbReference type="PANTHER" id="PTHR12544">
    <property type="entry name" value="GLUTAMINASE"/>
    <property type="match status" value="1"/>
</dbReference>
<dbReference type="RefSeq" id="WP_146319243.1">
    <property type="nucleotide sequence ID" value="NZ_VCQV01000031.1"/>
</dbReference>
<comment type="similarity">
    <text evidence="1 7">Belongs to the glutaminase family.</text>
</comment>
<evidence type="ECO:0000256" key="4">
    <source>
        <dbReference type="ARBA" id="ARBA00022801"/>
    </source>
</evidence>
<dbReference type="FunFam" id="3.40.710.10:FF:000005">
    <property type="entry name" value="Glutaminase"/>
    <property type="match status" value="1"/>
</dbReference>
<dbReference type="Gene3D" id="3.30.750.24">
    <property type="entry name" value="STAS domain"/>
    <property type="match status" value="1"/>
</dbReference>
<feature type="binding site" evidence="7">
    <location>
        <position position="113"/>
    </location>
    <ligand>
        <name>substrate</name>
    </ligand>
</feature>
<dbReference type="PROSITE" id="PS50801">
    <property type="entry name" value="STAS"/>
    <property type="match status" value="1"/>
</dbReference>
<organism evidence="9 10">
    <name type="scientific">Leekyejoonella antrihumi</name>
    <dbReference type="NCBI Taxonomy" id="1660198"/>
    <lineage>
        <taxon>Bacteria</taxon>
        <taxon>Bacillati</taxon>
        <taxon>Actinomycetota</taxon>
        <taxon>Actinomycetes</taxon>
        <taxon>Micrococcales</taxon>
        <taxon>Dermacoccaceae</taxon>
        <taxon>Leekyejoonella</taxon>
    </lineage>
</organism>
<dbReference type="AlphaFoldDB" id="A0A563DVV0"/>
<dbReference type="InterPro" id="IPR015868">
    <property type="entry name" value="Glutaminase"/>
</dbReference>
<keyword evidence="4 7" id="KW-0378">Hydrolase</keyword>
<dbReference type="GO" id="GO:0006537">
    <property type="term" value="P:glutamate biosynthetic process"/>
    <property type="evidence" value="ECO:0007669"/>
    <property type="project" value="TreeGrafter"/>
</dbReference>
<comment type="catalytic activity">
    <reaction evidence="5 7">
        <text>L-glutamine + H2O = L-glutamate + NH4(+)</text>
        <dbReference type="Rhea" id="RHEA:15889"/>
        <dbReference type="ChEBI" id="CHEBI:15377"/>
        <dbReference type="ChEBI" id="CHEBI:28938"/>
        <dbReference type="ChEBI" id="CHEBI:29985"/>
        <dbReference type="ChEBI" id="CHEBI:58359"/>
        <dbReference type="EC" id="3.5.1.2"/>
    </reaction>
</comment>